<dbReference type="InterPro" id="IPR050177">
    <property type="entry name" value="Lipid_A_modif_metabolic_enz"/>
</dbReference>
<dbReference type="Pfam" id="PF01370">
    <property type="entry name" value="Epimerase"/>
    <property type="match status" value="1"/>
</dbReference>
<reference evidence="2 3" key="1">
    <citation type="submission" date="2019-06" db="EMBL/GenBank/DDBJ databases">
        <title>Sequencing the genomes of 1000 actinobacteria strains.</title>
        <authorList>
            <person name="Klenk H.-P."/>
        </authorList>
    </citation>
    <scope>NUCLEOTIDE SEQUENCE [LARGE SCALE GENOMIC DNA]</scope>
    <source>
        <strain evidence="2 3">DSM 45301</strain>
    </source>
</reference>
<dbReference type="Proteomes" id="UP000315677">
    <property type="component" value="Unassembled WGS sequence"/>
</dbReference>
<comment type="caution">
    <text evidence="2">The sequence shown here is derived from an EMBL/GenBank/DDBJ whole genome shotgun (WGS) entry which is preliminary data.</text>
</comment>
<dbReference type="OrthoDB" id="9776016at2"/>
<organism evidence="2 3">
    <name type="scientific">Pseudonocardia kunmingensis</name>
    <dbReference type="NCBI Taxonomy" id="630975"/>
    <lineage>
        <taxon>Bacteria</taxon>
        <taxon>Bacillati</taxon>
        <taxon>Actinomycetota</taxon>
        <taxon>Actinomycetes</taxon>
        <taxon>Pseudonocardiales</taxon>
        <taxon>Pseudonocardiaceae</taxon>
        <taxon>Pseudonocardia</taxon>
    </lineage>
</organism>
<dbReference type="EMBL" id="VFPA01000008">
    <property type="protein sequence ID" value="TQM01894.1"/>
    <property type="molecule type" value="Genomic_DNA"/>
</dbReference>
<proteinExistence type="predicted"/>
<name>A0A543CXR6_9PSEU</name>
<dbReference type="SUPFAM" id="SSF51735">
    <property type="entry name" value="NAD(P)-binding Rossmann-fold domains"/>
    <property type="match status" value="1"/>
</dbReference>
<feature type="domain" description="NAD-dependent epimerase/dehydratase" evidence="1">
    <location>
        <begin position="141"/>
        <end position="230"/>
    </location>
</feature>
<dbReference type="InterPro" id="IPR001509">
    <property type="entry name" value="Epimerase_deHydtase"/>
</dbReference>
<keyword evidence="3" id="KW-1185">Reference proteome</keyword>
<sequence>MRDVLVVGGTGPTGPPIVEGLLARGHNVTIFHTGRHEANGLPDVPHLHGSPFTEEGIRESLGERCFDTVVATYGKVRLLAGHVAGRCDHFVAVGGTPVYKGYVNPAEMFPYGVALPVREETHPLVDVDAPRFAGYAAGPIRATEELVFDLARRGAFGATYLRYPTIYGPRNPYAWEWNVVRRVLDGRPWMMLVDGGHNIHSRAAARNAAEAVLLAVDRPSVAKGQAYNVADDDLVTVRQWVQLVAEAAGGELEIRSMPRELPNPGLAVSAFGGAESPSCIVDTTRLREELGYRDVISLPDGIVEAVRWMLDHESEMRRTGTTDPFDYAAEDALAAAYDRALRGLAVAAQPFRSGIGRMAVPQTAKGSAERRVEP</sequence>
<gene>
    <name evidence="2" type="ORF">FB558_8413</name>
</gene>
<dbReference type="InterPro" id="IPR036291">
    <property type="entry name" value="NAD(P)-bd_dom_sf"/>
</dbReference>
<accession>A0A543CXR6</accession>
<evidence type="ECO:0000313" key="3">
    <source>
        <dbReference type="Proteomes" id="UP000315677"/>
    </source>
</evidence>
<dbReference type="AlphaFoldDB" id="A0A543CXR6"/>
<evidence type="ECO:0000313" key="2">
    <source>
        <dbReference type="EMBL" id="TQM01894.1"/>
    </source>
</evidence>
<dbReference type="Gene3D" id="3.40.50.720">
    <property type="entry name" value="NAD(P)-binding Rossmann-like Domain"/>
    <property type="match status" value="1"/>
</dbReference>
<dbReference type="PANTHER" id="PTHR43245">
    <property type="entry name" value="BIFUNCTIONAL POLYMYXIN RESISTANCE PROTEIN ARNA"/>
    <property type="match status" value="1"/>
</dbReference>
<protein>
    <submittedName>
        <fullName evidence="2">Nucleoside-diphosphate-sugar epimerase</fullName>
    </submittedName>
</protein>
<dbReference type="RefSeq" id="WP_142064925.1">
    <property type="nucleotide sequence ID" value="NZ_VFPA01000008.1"/>
</dbReference>
<evidence type="ECO:0000259" key="1">
    <source>
        <dbReference type="Pfam" id="PF01370"/>
    </source>
</evidence>